<dbReference type="OrthoDB" id="3362851at2759"/>
<reference evidence="1" key="1">
    <citation type="submission" date="2021-06" db="EMBL/GenBank/DDBJ databases">
        <authorList>
            <person name="Kallberg Y."/>
            <person name="Tangrot J."/>
            <person name="Rosling A."/>
        </authorList>
    </citation>
    <scope>NUCLEOTIDE SEQUENCE</scope>
    <source>
        <strain evidence="1">MA453B</strain>
    </source>
</reference>
<comment type="caution">
    <text evidence="1">The sequence shown here is derived from an EMBL/GenBank/DDBJ whole genome shotgun (WGS) entry which is preliminary data.</text>
</comment>
<evidence type="ECO:0000313" key="2">
    <source>
        <dbReference type="Proteomes" id="UP000789405"/>
    </source>
</evidence>
<proteinExistence type="predicted"/>
<keyword evidence="2" id="KW-1185">Reference proteome</keyword>
<sequence>MANEHVFVNSTKQRRGRYATNACTNCHKNRGPKAANKSANVFENNFNEATNFEQKHTMPLTEFQFGASVPFYFNYNYNEGFQQIQNDFFPYIDTNYIILNDNTPANLSNTFSLPSNLPPSSFSLTSHLDYLFE</sequence>
<accession>A0A9N9D1T7</accession>
<name>A0A9N9D1T7_9GLOM</name>
<dbReference type="EMBL" id="CAJVPY010004610">
    <property type="protein sequence ID" value="CAG8623829.1"/>
    <property type="molecule type" value="Genomic_DNA"/>
</dbReference>
<dbReference type="AlphaFoldDB" id="A0A9N9D1T7"/>
<organism evidence="1 2">
    <name type="scientific">Dentiscutata erythropus</name>
    <dbReference type="NCBI Taxonomy" id="1348616"/>
    <lineage>
        <taxon>Eukaryota</taxon>
        <taxon>Fungi</taxon>
        <taxon>Fungi incertae sedis</taxon>
        <taxon>Mucoromycota</taxon>
        <taxon>Glomeromycotina</taxon>
        <taxon>Glomeromycetes</taxon>
        <taxon>Diversisporales</taxon>
        <taxon>Gigasporaceae</taxon>
        <taxon>Dentiscutata</taxon>
    </lineage>
</organism>
<gene>
    <name evidence="1" type="ORF">DERYTH_LOCUS8781</name>
</gene>
<protein>
    <submittedName>
        <fullName evidence="1">23785_t:CDS:1</fullName>
    </submittedName>
</protein>
<dbReference type="Proteomes" id="UP000789405">
    <property type="component" value="Unassembled WGS sequence"/>
</dbReference>
<evidence type="ECO:0000313" key="1">
    <source>
        <dbReference type="EMBL" id="CAG8623829.1"/>
    </source>
</evidence>